<gene>
    <name evidence="5" type="ordered locus">Cphy_2937</name>
</gene>
<evidence type="ECO:0000256" key="2">
    <source>
        <dbReference type="ARBA" id="ARBA00023012"/>
    </source>
</evidence>
<dbReference type="GO" id="GO:0042802">
    <property type="term" value="F:identical protein binding"/>
    <property type="evidence" value="ECO:0007669"/>
    <property type="project" value="TreeGrafter"/>
</dbReference>
<feature type="transmembrane region" description="Helical" evidence="3">
    <location>
        <begin position="6"/>
        <end position="27"/>
    </location>
</feature>
<keyword evidence="6" id="KW-1185">Reference proteome</keyword>
<dbReference type="HOGENOM" id="CLU_046138_4_2_9"/>
<dbReference type="KEGG" id="cpy:Cphy_2937"/>
<dbReference type="InterPro" id="IPR003594">
    <property type="entry name" value="HATPase_dom"/>
</dbReference>
<keyword evidence="3" id="KW-0472">Membrane</keyword>
<dbReference type="eggNOG" id="COG3290">
    <property type="taxonomic scope" value="Bacteria"/>
</dbReference>
<dbReference type="AlphaFoldDB" id="A9KPM0"/>
<dbReference type="STRING" id="357809.Cphy_2937"/>
<accession>A9KPM0</accession>
<dbReference type="OrthoDB" id="9792686at2"/>
<protein>
    <submittedName>
        <fullName evidence="5">Signal transduction histidine kinase regulating citrate/malate metabolism</fullName>
    </submittedName>
</protein>
<keyword evidence="1 5" id="KW-0418">Kinase</keyword>
<keyword evidence="3" id="KW-1133">Transmembrane helix</keyword>
<evidence type="ECO:0000259" key="4">
    <source>
        <dbReference type="PROSITE" id="PS50109"/>
    </source>
</evidence>
<organism evidence="5 6">
    <name type="scientific">Lachnoclostridium phytofermentans (strain ATCC 700394 / DSM 18823 / ISDg)</name>
    <name type="common">Clostridium phytofermentans</name>
    <dbReference type="NCBI Taxonomy" id="357809"/>
    <lineage>
        <taxon>Bacteria</taxon>
        <taxon>Bacillati</taxon>
        <taxon>Bacillota</taxon>
        <taxon>Clostridia</taxon>
        <taxon>Lachnospirales</taxon>
        <taxon>Lachnospiraceae</taxon>
    </lineage>
</organism>
<dbReference type="InterPro" id="IPR005467">
    <property type="entry name" value="His_kinase_dom"/>
</dbReference>
<proteinExistence type="predicted"/>
<dbReference type="Proteomes" id="UP000000370">
    <property type="component" value="Chromosome"/>
</dbReference>
<name>A9KPM0_LACP7</name>
<dbReference type="GO" id="GO:0000160">
    <property type="term" value="P:phosphorelay signal transduction system"/>
    <property type="evidence" value="ECO:0007669"/>
    <property type="project" value="UniProtKB-KW"/>
</dbReference>
<evidence type="ECO:0000313" key="6">
    <source>
        <dbReference type="Proteomes" id="UP000000370"/>
    </source>
</evidence>
<keyword evidence="1 5" id="KW-0808">Transferase</keyword>
<reference evidence="6" key="1">
    <citation type="submission" date="2007-11" db="EMBL/GenBank/DDBJ databases">
        <title>Complete genome sequence of Clostridium phytofermentans ISDg.</title>
        <authorList>
            <person name="Leschine S.B."/>
            <person name="Warnick T.A."/>
            <person name="Blanchard J.L."/>
            <person name="Schnell D.J."/>
            <person name="Petit E.L."/>
            <person name="LaTouf W.G."/>
            <person name="Copeland A."/>
            <person name="Lucas S."/>
            <person name="Lapidus A."/>
            <person name="Barry K."/>
            <person name="Glavina del Rio T."/>
            <person name="Dalin E."/>
            <person name="Tice H."/>
            <person name="Pitluck S."/>
            <person name="Kiss H."/>
            <person name="Brettin T."/>
            <person name="Bruce D."/>
            <person name="Detter J.C."/>
            <person name="Han C."/>
            <person name="Kuske C."/>
            <person name="Schmutz J."/>
            <person name="Larimer F."/>
            <person name="Land M."/>
            <person name="Hauser L."/>
            <person name="Kyrpides N."/>
            <person name="Kim E.A."/>
            <person name="Richardson P."/>
        </authorList>
    </citation>
    <scope>NUCLEOTIDE SEQUENCE [LARGE SCALE GENOMIC DNA]</scope>
    <source>
        <strain evidence="6">ATCC 700394 / DSM 18823 / ISDg</strain>
    </source>
</reference>
<dbReference type="EMBL" id="CP000885">
    <property type="protein sequence ID" value="ABX43294.1"/>
    <property type="molecule type" value="Genomic_DNA"/>
</dbReference>
<dbReference type="SUPFAM" id="SSF55874">
    <property type="entry name" value="ATPase domain of HSP90 chaperone/DNA topoisomerase II/histidine kinase"/>
    <property type="match status" value="1"/>
</dbReference>
<dbReference type="Gene3D" id="3.30.565.10">
    <property type="entry name" value="Histidine kinase-like ATPase, C-terminal domain"/>
    <property type="match status" value="1"/>
</dbReference>
<keyword evidence="3" id="KW-0812">Transmembrane</keyword>
<dbReference type="PANTHER" id="PTHR40448">
    <property type="entry name" value="TWO-COMPONENT SENSOR HISTIDINE KINASE"/>
    <property type="match status" value="1"/>
</dbReference>
<feature type="domain" description="Histidine kinase" evidence="4">
    <location>
        <begin position="152"/>
        <end position="253"/>
    </location>
</feature>
<dbReference type="GO" id="GO:0016301">
    <property type="term" value="F:kinase activity"/>
    <property type="evidence" value="ECO:0007669"/>
    <property type="project" value="UniProtKB-KW"/>
</dbReference>
<evidence type="ECO:0000256" key="1">
    <source>
        <dbReference type="ARBA" id="ARBA00022777"/>
    </source>
</evidence>
<dbReference type="PANTHER" id="PTHR40448:SF1">
    <property type="entry name" value="TWO-COMPONENT SENSOR HISTIDINE KINASE"/>
    <property type="match status" value="1"/>
</dbReference>
<dbReference type="PROSITE" id="PS50109">
    <property type="entry name" value="HIS_KIN"/>
    <property type="match status" value="1"/>
</dbReference>
<dbReference type="RefSeq" id="WP_012200945.1">
    <property type="nucleotide sequence ID" value="NC_010001.1"/>
</dbReference>
<dbReference type="Pfam" id="PF02518">
    <property type="entry name" value="HATPase_c"/>
    <property type="match status" value="1"/>
</dbReference>
<evidence type="ECO:0000256" key="3">
    <source>
        <dbReference type="SAM" id="Phobius"/>
    </source>
</evidence>
<dbReference type="InterPro" id="IPR036890">
    <property type="entry name" value="HATPase_C_sf"/>
</dbReference>
<sequence>MNNITIFKSLAILLIVLIVLLAIYLLWKQKLMIYLKQEDELRLYKLYVKPLEEFIKEIRARQHEFDNHLNALLSMHLTIDNYEELVKSQAEYIRELISLPEHNYQGLLKISNKVLAGFLYSKIIASPPNVQVELIVGSKDIFTNVPEMDAVEVLGTLIDNAFEACGKEEGNVKIYLTSEDDRLIFIIKNRHEKIPINELSRFFERGYSTKNTKESQGYGLYNANRIMKHWGGDIYVENEIILGENYVSFHVEF</sequence>
<dbReference type="SMART" id="SM00387">
    <property type="entry name" value="HATPase_c"/>
    <property type="match status" value="1"/>
</dbReference>
<keyword evidence="2" id="KW-0902">Two-component regulatory system</keyword>
<evidence type="ECO:0000313" key="5">
    <source>
        <dbReference type="EMBL" id="ABX43294.1"/>
    </source>
</evidence>